<proteinExistence type="predicted"/>
<evidence type="ECO:0000313" key="3">
    <source>
        <dbReference type="Proteomes" id="UP001145742"/>
    </source>
</evidence>
<dbReference type="PANTHER" id="PTHR33064:SF29">
    <property type="entry name" value="PEPTIDASE A2 DOMAIN-CONTAINING PROTEIN-RELATED"/>
    <property type="match status" value="1"/>
</dbReference>
<dbReference type="EMBL" id="WHWB01032587">
    <property type="protein sequence ID" value="KAJ7424962.1"/>
    <property type="molecule type" value="Genomic_DNA"/>
</dbReference>
<dbReference type="SUPFAM" id="SSF56672">
    <property type="entry name" value="DNA/RNA polymerases"/>
    <property type="match status" value="1"/>
</dbReference>
<sequence length="138" mass="15509">MFQWGPEQQQAFKQIKQEIAHAVALGPVRTGSDVKNVLYSTAGDKGPSWSLWQKVQQLGFWSRSYKGSEANYTPMEKEILAVYEGIQAASEVIGTEAQLFLAPRLLVLSWMFKGKVPSTHHATDATWSKWIALITQRV</sequence>
<protein>
    <recommendedName>
        <fullName evidence="1">Reverse transcriptase/retrotransposon-derived protein RNase H-like domain-containing protein</fullName>
    </recommendedName>
</protein>
<dbReference type="InterPro" id="IPR041577">
    <property type="entry name" value="RT_RNaseH_2"/>
</dbReference>
<feature type="domain" description="Reverse transcriptase/retrotransposon-derived protein RNase H-like" evidence="1">
    <location>
        <begin position="4"/>
        <end position="93"/>
    </location>
</feature>
<reference evidence="2" key="1">
    <citation type="submission" date="2019-10" db="EMBL/GenBank/DDBJ databases">
        <authorList>
            <person name="Soares A.E.R."/>
            <person name="Aleixo A."/>
            <person name="Schneider P."/>
            <person name="Miyaki C.Y."/>
            <person name="Schneider M.P."/>
            <person name="Mello C."/>
            <person name="Vasconcelos A.T.R."/>
        </authorList>
    </citation>
    <scope>NUCLEOTIDE SEQUENCE</scope>
    <source>
        <tissue evidence="2">Muscle</tissue>
    </source>
</reference>
<dbReference type="InterPro" id="IPR051320">
    <property type="entry name" value="Viral_Replic_Matur_Polypro"/>
</dbReference>
<gene>
    <name evidence="2" type="ORF">WISP_25994</name>
</gene>
<accession>A0ABQ9DR76</accession>
<evidence type="ECO:0000259" key="1">
    <source>
        <dbReference type="Pfam" id="PF17919"/>
    </source>
</evidence>
<name>A0ABQ9DR76_9PASS</name>
<evidence type="ECO:0000313" key="2">
    <source>
        <dbReference type="EMBL" id="KAJ7424962.1"/>
    </source>
</evidence>
<dbReference type="InterPro" id="IPR043502">
    <property type="entry name" value="DNA/RNA_pol_sf"/>
</dbReference>
<dbReference type="Pfam" id="PF17919">
    <property type="entry name" value="RT_RNaseH_2"/>
    <property type="match status" value="1"/>
</dbReference>
<keyword evidence="3" id="KW-1185">Reference proteome</keyword>
<organism evidence="2 3">
    <name type="scientific">Willisornis vidua</name>
    <name type="common">Xingu scale-backed antbird</name>
    <dbReference type="NCBI Taxonomy" id="1566151"/>
    <lineage>
        <taxon>Eukaryota</taxon>
        <taxon>Metazoa</taxon>
        <taxon>Chordata</taxon>
        <taxon>Craniata</taxon>
        <taxon>Vertebrata</taxon>
        <taxon>Euteleostomi</taxon>
        <taxon>Archelosauria</taxon>
        <taxon>Archosauria</taxon>
        <taxon>Dinosauria</taxon>
        <taxon>Saurischia</taxon>
        <taxon>Theropoda</taxon>
        <taxon>Coelurosauria</taxon>
        <taxon>Aves</taxon>
        <taxon>Neognathae</taxon>
        <taxon>Neoaves</taxon>
        <taxon>Telluraves</taxon>
        <taxon>Australaves</taxon>
        <taxon>Passeriformes</taxon>
        <taxon>Thamnophilidae</taxon>
        <taxon>Willisornis</taxon>
    </lineage>
</organism>
<dbReference type="Proteomes" id="UP001145742">
    <property type="component" value="Unassembled WGS sequence"/>
</dbReference>
<comment type="caution">
    <text evidence="2">The sequence shown here is derived from an EMBL/GenBank/DDBJ whole genome shotgun (WGS) entry which is preliminary data.</text>
</comment>
<dbReference type="PANTHER" id="PTHR33064">
    <property type="entry name" value="POL PROTEIN"/>
    <property type="match status" value="1"/>
</dbReference>